<gene>
    <name evidence="4" type="ORF">E3J62_00820</name>
</gene>
<proteinExistence type="predicted"/>
<dbReference type="AlphaFoldDB" id="A0A523UYM7"/>
<dbReference type="Gene3D" id="3.40.225.10">
    <property type="entry name" value="Class II aldolase/adducin N-terminal domain"/>
    <property type="match status" value="1"/>
</dbReference>
<evidence type="ECO:0000313" key="5">
    <source>
        <dbReference type="Proteomes" id="UP000315525"/>
    </source>
</evidence>
<sequence length="207" mass="22783">MQDKIKQEMVRYCRLLYDRKLAVSSDGNLSAKVAGGQILITSDSCCFGTIDEGEISKIDFLGNILQGKALPSLEFRIHVEAYKRRKDVNAVIHTHSPYATAFSAIGDELEPILSELAIFGGSIPKTWYAPPQTEELAHAVSSLVENHDAILLRNHGALVVGKSMKDAFLTAERLEFVAQVASIARQMGGLRKLSREQIARAQAIFRA</sequence>
<dbReference type="GO" id="GO:0016832">
    <property type="term" value="F:aldehyde-lyase activity"/>
    <property type="evidence" value="ECO:0007669"/>
    <property type="project" value="TreeGrafter"/>
</dbReference>
<dbReference type="InterPro" id="IPR036409">
    <property type="entry name" value="Aldolase_II/adducin_N_sf"/>
</dbReference>
<dbReference type="Pfam" id="PF00596">
    <property type="entry name" value="Aldolase_II"/>
    <property type="match status" value="1"/>
</dbReference>
<evidence type="ECO:0000313" key="4">
    <source>
        <dbReference type="EMBL" id="TET47634.1"/>
    </source>
</evidence>
<evidence type="ECO:0000256" key="2">
    <source>
        <dbReference type="ARBA" id="ARBA00023239"/>
    </source>
</evidence>
<dbReference type="SMART" id="SM01007">
    <property type="entry name" value="Aldolase_II"/>
    <property type="match status" value="1"/>
</dbReference>
<reference evidence="4 5" key="1">
    <citation type="submission" date="2019-03" db="EMBL/GenBank/DDBJ databases">
        <title>Metabolic potential of uncultured bacteria and archaea associated with petroleum seepage in deep-sea sediments.</title>
        <authorList>
            <person name="Dong X."/>
            <person name="Hubert C."/>
        </authorList>
    </citation>
    <scope>NUCLEOTIDE SEQUENCE [LARGE SCALE GENOMIC DNA]</scope>
    <source>
        <strain evidence="4">E44_bin18</strain>
    </source>
</reference>
<organism evidence="4 5">
    <name type="scientific">candidate division TA06 bacterium</name>
    <dbReference type="NCBI Taxonomy" id="2250710"/>
    <lineage>
        <taxon>Bacteria</taxon>
        <taxon>Bacteria division TA06</taxon>
    </lineage>
</organism>
<name>A0A523UYM7_UNCT6</name>
<dbReference type="Proteomes" id="UP000315525">
    <property type="component" value="Unassembled WGS sequence"/>
</dbReference>
<feature type="domain" description="Class II aldolase/adducin N-terminal" evidence="3">
    <location>
        <begin position="7"/>
        <end position="182"/>
    </location>
</feature>
<accession>A0A523UYM7</accession>
<keyword evidence="1" id="KW-0479">Metal-binding</keyword>
<dbReference type="InterPro" id="IPR050197">
    <property type="entry name" value="Aldolase_class_II_sugar_metab"/>
</dbReference>
<dbReference type="GO" id="GO:0046872">
    <property type="term" value="F:metal ion binding"/>
    <property type="evidence" value="ECO:0007669"/>
    <property type="project" value="UniProtKB-KW"/>
</dbReference>
<protein>
    <submittedName>
        <fullName evidence="4">Class II aldolase/adducin family protein</fullName>
    </submittedName>
</protein>
<dbReference type="EMBL" id="SOJN01000012">
    <property type="protein sequence ID" value="TET47634.1"/>
    <property type="molecule type" value="Genomic_DNA"/>
</dbReference>
<evidence type="ECO:0000256" key="1">
    <source>
        <dbReference type="ARBA" id="ARBA00022723"/>
    </source>
</evidence>
<dbReference type="PANTHER" id="PTHR22789">
    <property type="entry name" value="FUCULOSE PHOSPHATE ALDOLASE"/>
    <property type="match status" value="1"/>
</dbReference>
<dbReference type="PANTHER" id="PTHR22789:SF0">
    <property type="entry name" value="3-OXO-TETRONATE 4-PHOSPHATE DECARBOXYLASE-RELATED"/>
    <property type="match status" value="1"/>
</dbReference>
<comment type="caution">
    <text evidence="4">The sequence shown here is derived from an EMBL/GenBank/DDBJ whole genome shotgun (WGS) entry which is preliminary data.</text>
</comment>
<dbReference type="SUPFAM" id="SSF53639">
    <property type="entry name" value="AraD/HMP-PK domain-like"/>
    <property type="match status" value="1"/>
</dbReference>
<keyword evidence="2" id="KW-0456">Lyase</keyword>
<dbReference type="GO" id="GO:0005829">
    <property type="term" value="C:cytosol"/>
    <property type="evidence" value="ECO:0007669"/>
    <property type="project" value="TreeGrafter"/>
</dbReference>
<dbReference type="InterPro" id="IPR001303">
    <property type="entry name" value="Aldolase_II/adducin_N"/>
</dbReference>
<dbReference type="GO" id="GO:0019323">
    <property type="term" value="P:pentose catabolic process"/>
    <property type="evidence" value="ECO:0007669"/>
    <property type="project" value="TreeGrafter"/>
</dbReference>
<evidence type="ECO:0000259" key="3">
    <source>
        <dbReference type="SMART" id="SM01007"/>
    </source>
</evidence>